<keyword evidence="12" id="KW-1185">Reference proteome</keyword>
<dbReference type="Pfam" id="PF02660">
    <property type="entry name" value="G3P_acyltransf"/>
    <property type="match status" value="1"/>
</dbReference>
<comment type="pathway">
    <text evidence="10">Lipid metabolism; phospholipid metabolism.</text>
</comment>
<evidence type="ECO:0000256" key="7">
    <source>
        <dbReference type="ARBA" id="ARBA00023136"/>
    </source>
</evidence>
<dbReference type="InterPro" id="IPR003811">
    <property type="entry name" value="G3P_acylTferase_PlsY"/>
</dbReference>
<comment type="subunit">
    <text evidence="10">Probably interacts with PlsX.</text>
</comment>
<feature type="transmembrane region" description="Helical" evidence="10">
    <location>
        <begin position="12"/>
        <end position="32"/>
    </location>
</feature>
<comment type="catalytic activity">
    <reaction evidence="10">
        <text>an acyl phosphate + sn-glycerol 3-phosphate = a 1-acyl-sn-glycero-3-phosphate + phosphate</text>
        <dbReference type="Rhea" id="RHEA:34075"/>
        <dbReference type="ChEBI" id="CHEBI:43474"/>
        <dbReference type="ChEBI" id="CHEBI:57597"/>
        <dbReference type="ChEBI" id="CHEBI:57970"/>
        <dbReference type="ChEBI" id="CHEBI:59918"/>
        <dbReference type="EC" id="2.3.1.275"/>
    </reaction>
</comment>
<keyword evidence="3 10" id="KW-0808">Transferase</keyword>
<dbReference type="PANTHER" id="PTHR30309">
    <property type="entry name" value="INNER MEMBRANE PROTEIN YGIH"/>
    <property type="match status" value="1"/>
</dbReference>
<feature type="transmembrane region" description="Helical" evidence="10">
    <location>
        <begin position="62"/>
        <end position="81"/>
    </location>
</feature>
<sequence length="204" mass="21221">MGAQTTHVLWEMPALALALGYLLGSIPFGLILTRLAGAGDLRAIGSGNIGATNVLRTGRKGLAAATLLLDALKGMAAVWLGEALVPGGAVLGAAGAFFGHCYPIWLRFRGGKGVATFGGIAFAAYWPIGVIYLVVWLGVLALSRYSSVGGLAAALFAPIAASLFGRTDFGVLFIALALIVFWKHRENIGRLTRGEEPKVGRSRG</sequence>
<keyword evidence="1 10" id="KW-1003">Cell membrane</keyword>
<evidence type="ECO:0000256" key="3">
    <source>
        <dbReference type="ARBA" id="ARBA00022679"/>
    </source>
</evidence>
<feature type="transmembrane region" description="Helical" evidence="10">
    <location>
        <begin position="151"/>
        <end position="182"/>
    </location>
</feature>
<evidence type="ECO:0000313" key="11">
    <source>
        <dbReference type="EMBL" id="MFD1612253.1"/>
    </source>
</evidence>
<dbReference type="RefSeq" id="WP_380889027.1">
    <property type="nucleotide sequence ID" value="NZ_JBHUDY010000001.1"/>
</dbReference>
<dbReference type="EC" id="2.3.1.275" evidence="10"/>
<keyword evidence="8 10" id="KW-0594">Phospholipid biosynthesis</keyword>
<evidence type="ECO:0000256" key="5">
    <source>
        <dbReference type="ARBA" id="ARBA00022989"/>
    </source>
</evidence>
<dbReference type="SMART" id="SM01207">
    <property type="entry name" value="G3P_acyltransf"/>
    <property type="match status" value="1"/>
</dbReference>
<keyword evidence="9 10" id="KW-1208">Phospholipid metabolism</keyword>
<dbReference type="Proteomes" id="UP001597115">
    <property type="component" value="Unassembled WGS sequence"/>
</dbReference>
<accession>A0ABW4I390</accession>
<keyword evidence="5 10" id="KW-1133">Transmembrane helix</keyword>
<dbReference type="GO" id="GO:0004366">
    <property type="term" value="F:glycerol-3-phosphate O-acyltransferase activity"/>
    <property type="evidence" value="ECO:0007669"/>
    <property type="project" value="UniProtKB-EC"/>
</dbReference>
<keyword evidence="4 10" id="KW-0812">Transmembrane</keyword>
<keyword evidence="7 10" id="KW-0472">Membrane</keyword>
<comment type="similarity">
    <text evidence="10">Belongs to the PlsY family.</text>
</comment>
<feature type="transmembrane region" description="Helical" evidence="10">
    <location>
        <begin position="87"/>
        <end position="105"/>
    </location>
</feature>
<keyword evidence="11" id="KW-0012">Acyltransferase</keyword>
<dbReference type="EMBL" id="JBHUDY010000001">
    <property type="protein sequence ID" value="MFD1612253.1"/>
    <property type="molecule type" value="Genomic_DNA"/>
</dbReference>
<comment type="function">
    <text evidence="10">Catalyzes the transfer of an acyl group from acyl-phosphate (acyl-PO(4)) to glycerol-3-phosphate (G3P) to form lysophosphatidic acid (LPA). This enzyme utilizes acyl-phosphate as fatty acyl donor, but not acyl-CoA or acyl-ACP.</text>
</comment>
<dbReference type="PANTHER" id="PTHR30309:SF0">
    <property type="entry name" value="GLYCEROL-3-PHOSPHATE ACYLTRANSFERASE-RELATED"/>
    <property type="match status" value="1"/>
</dbReference>
<evidence type="ECO:0000256" key="2">
    <source>
        <dbReference type="ARBA" id="ARBA00022516"/>
    </source>
</evidence>
<keyword evidence="6 10" id="KW-0443">Lipid metabolism</keyword>
<reference evidence="12" key="1">
    <citation type="journal article" date="2019" name="Int. J. Syst. Evol. Microbiol.">
        <title>The Global Catalogue of Microorganisms (GCM) 10K type strain sequencing project: providing services to taxonomists for standard genome sequencing and annotation.</title>
        <authorList>
            <consortium name="The Broad Institute Genomics Platform"/>
            <consortium name="The Broad Institute Genome Sequencing Center for Infectious Disease"/>
            <person name="Wu L."/>
            <person name="Ma J."/>
        </authorList>
    </citation>
    <scope>NUCLEOTIDE SEQUENCE [LARGE SCALE GENOMIC DNA]</scope>
    <source>
        <strain evidence="12">CGMCC 1.16275</strain>
    </source>
</reference>
<dbReference type="NCBIfam" id="TIGR00023">
    <property type="entry name" value="glycerol-3-phosphate 1-O-acyltransferase PlsY"/>
    <property type="match status" value="1"/>
</dbReference>
<organism evidence="11 12">
    <name type="scientific">Sphingomonas tabacisoli</name>
    <dbReference type="NCBI Taxonomy" id="2249466"/>
    <lineage>
        <taxon>Bacteria</taxon>
        <taxon>Pseudomonadati</taxon>
        <taxon>Pseudomonadota</taxon>
        <taxon>Alphaproteobacteria</taxon>
        <taxon>Sphingomonadales</taxon>
        <taxon>Sphingomonadaceae</taxon>
        <taxon>Sphingomonas</taxon>
    </lineage>
</organism>
<evidence type="ECO:0000256" key="6">
    <source>
        <dbReference type="ARBA" id="ARBA00023098"/>
    </source>
</evidence>
<evidence type="ECO:0000256" key="4">
    <source>
        <dbReference type="ARBA" id="ARBA00022692"/>
    </source>
</evidence>
<keyword evidence="2 10" id="KW-0444">Lipid biosynthesis</keyword>
<evidence type="ECO:0000313" key="12">
    <source>
        <dbReference type="Proteomes" id="UP001597115"/>
    </source>
</evidence>
<gene>
    <name evidence="10 11" type="primary">plsY</name>
    <name evidence="11" type="ORF">ACFSCW_10610</name>
</gene>
<feature type="transmembrane region" description="Helical" evidence="10">
    <location>
        <begin position="117"/>
        <end position="139"/>
    </location>
</feature>
<proteinExistence type="inferred from homology"/>
<name>A0ABW4I390_9SPHN</name>
<protein>
    <recommendedName>
        <fullName evidence="10">Glycerol-3-phosphate acyltransferase</fullName>
    </recommendedName>
    <alternativeName>
        <fullName evidence="10">Acyl-PO4 G3P acyltransferase</fullName>
    </alternativeName>
    <alternativeName>
        <fullName evidence="10">Acyl-phosphate--glycerol-3-phosphate acyltransferase</fullName>
    </alternativeName>
    <alternativeName>
        <fullName evidence="10">G3P acyltransferase</fullName>
        <shortName evidence="10">GPAT</shortName>
        <ecNumber evidence="10">2.3.1.275</ecNumber>
    </alternativeName>
    <alternativeName>
        <fullName evidence="10">Lysophosphatidic acid synthase</fullName>
        <shortName evidence="10">LPA synthase</shortName>
    </alternativeName>
</protein>
<evidence type="ECO:0000256" key="1">
    <source>
        <dbReference type="ARBA" id="ARBA00022475"/>
    </source>
</evidence>
<comment type="subcellular location">
    <subcellularLocation>
        <location evidence="10">Cell membrane</location>
        <topology evidence="10">Multi-pass membrane protein</topology>
    </subcellularLocation>
</comment>
<evidence type="ECO:0000256" key="10">
    <source>
        <dbReference type="HAMAP-Rule" id="MF_01043"/>
    </source>
</evidence>
<comment type="caution">
    <text evidence="11">The sequence shown here is derived from an EMBL/GenBank/DDBJ whole genome shotgun (WGS) entry which is preliminary data.</text>
</comment>
<dbReference type="HAMAP" id="MF_01043">
    <property type="entry name" value="PlsY"/>
    <property type="match status" value="1"/>
</dbReference>
<evidence type="ECO:0000256" key="9">
    <source>
        <dbReference type="ARBA" id="ARBA00023264"/>
    </source>
</evidence>
<evidence type="ECO:0000256" key="8">
    <source>
        <dbReference type="ARBA" id="ARBA00023209"/>
    </source>
</evidence>